<dbReference type="InterPro" id="IPR044878">
    <property type="entry name" value="UbiA_sf"/>
</dbReference>
<evidence type="ECO:0000256" key="4">
    <source>
        <dbReference type="ARBA" id="ARBA00023136"/>
    </source>
</evidence>
<dbReference type="PANTHER" id="PTHR42723:SF1">
    <property type="entry name" value="CHLOROPHYLL SYNTHASE, CHLOROPLASTIC"/>
    <property type="match status" value="1"/>
</dbReference>
<dbReference type="InterPro" id="IPR000537">
    <property type="entry name" value="UbiA_prenyltransferase"/>
</dbReference>
<dbReference type="GeneID" id="24795392"/>
<comment type="subcellular location">
    <subcellularLocation>
        <location evidence="1">Cell membrane</location>
        <topology evidence="1">Multi-pass membrane protein</topology>
    </subcellularLocation>
</comment>
<feature type="transmembrane region" description="Helical" evidence="5">
    <location>
        <begin position="175"/>
        <end position="192"/>
    </location>
</feature>
<organism evidence="6 7">
    <name type="scientific">Archaeoglobus fulgidus DSM 8774</name>
    <dbReference type="NCBI Taxonomy" id="1344584"/>
    <lineage>
        <taxon>Archaea</taxon>
        <taxon>Methanobacteriati</taxon>
        <taxon>Methanobacteriota</taxon>
        <taxon>Archaeoglobi</taxon>
        <taxon>Archaeoglobales</taxon>
        <taxon>Archaeoglobaceae</taxon>
        <taxon>Archaeoglobus</taxon>
    </lineage>
</organism>
<feature type="transmembrane region" description="Helical" evidence="5">
    <location>
        <begin position="223"/>
        <end position="241"/>
    </location>
</feature>
<feature type="transmembrane region" description="Helical" evidence="5">
    <location>
        <begin position="280"/>
        <end position="302"/>
    </location>
</feature>
<gene>
    <name evidence="6" type="ORF">AFULGI_00018980</name>
</gene>
<keyword evidence="3 5" id="KW-1133">Transmembrane helix</keyword>
<dbReference type="Gene3D" id="1.10.357.140">
    <property type="entry name" value="UbiA prenyltransferase"/>
    <property type="match status" value="1"/>
</dbReference>
<dbReference type="Pfam" id="PF01040">
    <property type="entry name" value="UbiA"/>
    <property type="match status" value="1"/>
</dbReference>
<reference evidence="6 7" key="1">
    <citation type="submission" date="2013-07" db="EMBL/GenBank/DDBJ databases">
        <title>Genome of Archaeoglobus fulgidus.</title>
        <authorList>
            <person name="Fiebig A."/>
            <person name="Birkeland N.-K."/>
        </authorList>
    </citation>
    <scope>NUCLEOTIDE SEQUENCE [LARGE SCALE GENOMIC DNA]</scope>
    <source>
        <strain evidence="6 7">DSM 8774</strain>
    </source>
</reference>
<dbReference type="HOGENOM" id="CLU_917030_0_0_2"/>
<proteinExistence type="predicted"/>
<feature type="transmembrane region" description="Helical" evidence="5">
    <location>
        <begin position="51"/>
        <end position="71"/>
    </location>
</feature>
<name>A0A075WF86_ARCFL</name>
<evidence type="ECO:0000313" key="7">
    <source>
        <dbReference type="Proteomes" id="UP000028501"/>
    </source>
</evidence>
<sequence length="303" mass="33371">MDSSLANINQIDVPSKYLRLLRPVAWLCFLLPYAVGFGFGITPNASLQHAVLGLLSFAFWMAFSFTINALYDRDVDRLHDGRVKDLNLSMQPLVTGEISVREAWLYCIAFLALSLATAAAINEKFFLAMLGANIIGYVYSAPPRFKAWPVMDVICNALAAVLAFYAGLSIGGAEVPIAIYPAAFFLAATFYIPTAVSDYEFDKKAGLKNTPVFFGPERALKSLYPLSAITVILWAYVFLMAERIEIKVISPLIIAYTLIYTFIINSRWDGEKLNVSPNLILTPFGIISALFIAYGFAVISVLG</sequence>
<evidence type="ECO:0000256" key="1">
    <source>
        <dbReference type="ARBA" id="ARBA00004651"/>
    </source>
</evidence>
<evidence type="ECO:0000256" key="5">
    <source>
        <dbReference type="SAM" id="Phobius"/>
    </source>
</evidence>
<dbReference type="InterPro" id="IPR050475">
    <property type="entry name" value="Prenyltransferase_related"/>
</dbReference>
<dbReference type="GO" id="GO:0016765">
    <property type="term" value="F:transferase activity, transferring alkyl or aryl (other than methyl) groups"/>
    <property type="evidence" value="ECO:0007669"/>
    <property type="project" value="InterPro"/>
</dbReference>
<dbReference type="AlphaFoldDB" id="A0A075WF86"/>
<protein>
    <submittedName>
        <fullName evidence="6">4-hydroxybenzoate polyprenyltransferase</fullName>
        <ecNumber evidence="6">2.5.1.-</ecNumber>
    </submittedName>
</protein>
<dbReference type="Proteomes" id="UP000028501">
    <property type="component" value="Chromosome"/>
</dbReference>
<feature type="transmembrane region" description="Helical" evidence="5">
    <location>
        <begin position="20"/>
        <end position="39"/>
    </location>
</feature>
<feature type="transmembrane region" description="Helical" evidence="5">
    <location>
        <begin position="248"/>
        <end position="268"/>
    </location>
</feature>
<dbReference type="EMBL" id="CP006577">
    <property type="protein sequence ID" value="AIG98651.1"/>
    <property type="molecule type" value="Genomic_DNA"/>
</dbReference>
<dbReference type="Gene3D" id="1.20.120.1780">
    <property type="entry name" value="UbiA prenyltransferase"/>
    <property type="match status" value="1"/>
</dbReference>
<dbReference type="GO" id="GO:0005886">
    <property type="term" value="C:plasma membrane"/>
    <property type="evidence" value="ECO:0007669"/>
    <property type="project" value="UniProtKB-SubCell"/>
</dbReference>
<keyword evidence="6" id="KW-0808">Transferase</keyword>
<accession>A0A075WF86</accession>
<dbReference type="KEGG" id="afg:AFULGI_00018980"/>
<dbReference type="PANTHER" id="PTHR42723">
    <property type="entry name" value="CHLOROPHYLL SYNTHASE"/>
    <property type="match status" value="1"/>
</dbReference>
<keyword evidence="4 5" id="KW-0472">Membrane</keyword>
<dbReference type="EC" id="2.5.1.-" evidence="6"/>
<feature type="transmembrane region" description="Helical" evidence="5">
    <location>
        <begin position="103"/>
        <end position="120"/>
    </location>
</feature>
<evidence type="ECO:0000256" key="3">
    <source>
        <dbReference type="ARBA" id="ARBA00022989"/>
    </source>
</evidence>
<keyword evidence="2 5" id="KW-0812">Transmembrane</keyword>
<dbReference type="RefSeq" id="WP_010879144.1">
    <property type="nucleotide sequence ID" value="NZ_CP006577.1"/>
</dbReference>
<evidence type="ECO:0000256" key="2">
    <source>
        <dbReference type="ARBA" id="ARBA00022692"/>
    </source>
</evidence>
<dbReference type="SMR" id="A0A075WF86"/>
<evidence type="ECO:0000313" key="6">
    <source>
        <dbReference type="EMBL" id="AIG98651.1"/>
    </source>
</evidence>
<feature type="transmembrane region" description="Helical" evidence="5">
    <location>
        <begin position="147"/>
        <end position="168"/>
    </location>
</feature>